<keyword evidence="3 8" id="KW-0808">Transferase</keyword>
<evidence type="ECO:0000259" key="10">
    <source>
        <dbReference type="Pfam" id="PF02803"/>
    </source>
</evidence>
<evidence type="ECO:0000256" key="8">
    <source>
        <dbReference type="RuleBase" id="RU003557"/>
    </source>
</evidence>
<dbReference type="InterPro" id="IPR020616">
    <property type="entry name" value="Thiolase_N"/>
</dbReference>
<dbReference type="PROSITE" id="PS00098">
    <property type="entry name" value="THIOLASE_1"/>
    <property type="match status" value="1"/>
</dbReference>
<dbReference type="RefSeq" id="WP_038549472.1">
    <property type="nucleotide sequence ID" value="NZ_CP006842.1"/>
</dbReference>
<dbReference type="Proteomes" id="UP000023703">
    <property type="component" value="Chromosome"/>
</dbReference>
<dbReference type="STRING" id="1404245.CGLY_11205"/>
<organism evidence="11 12">
    <name type="scientific">Corynebacterium glyciniphilum AJ 3170</name>
    <dbReference type="NCBI Taxonomy" id="1404245"/>
    <lineage>
        <taxon>Bacteria</taxon>
        <taxon>Bacillati</taxon>
        <taxon>Actinomycetota</taxon>
        <taxon>Actinomycetes</taxon>
        <taxon>Mycobacteriales</taxon>
        <taxon>Corynebacteriaceae</taxon>
        <taxon>Corynebacterium</taxon>
    </lineage>
</organism>
<evidence type="ECO:0000313" key="11">
    <source>
        <dbReference type="EMBL" id="AHW64686.1"/>
    </source>
</evidence>
<dbReference type="InterPro" id="IPR020615">
    <property type="entry name" value="Thiolase_acyl_enz_int_AS"/>
</dbReference>
<evidence type="ECO:0000256" key="2">
    <source>
        <dbReference type="ARBA" id="ARBA00012705"/>
    </source>
</evidence>
<dbReference type="InterPro" id="IPR002155">
    <property type="entry name" value="Thiolase"/>
</dbReference>
<evidence type="ECO:0000256" key="6">
    <source>
        <dbReference type="ARBA" id="ARBA00040529"/>
    </source>
</evidence>
<name>X5EDJ8_9CORY</name>
<evidence type="ECO:0000256" key="1">
    <source>
        <dbReference type="ARBA" id="ARBA00010982"/>
    </source>
</evidence>
<dbReference type="PIRSF" id="PIRSF000429">
    <property type="entry name" value="Ac-CoA_Ac_transf"/>
    <property type="match status" value="1"/>
</dbReference>
<evidence type="ECO:0000256" key="7">
    <source>
        <dbReference type="PIRSR" id="PIRSR000429-1"/>
    </source>
</evidence>
<dbReference type="eggNOG" id="COG0183">
    <property type="taxonomic scope" value="Bacteria"/>
</dbReference>
<dbReference type="InterPro" id="IPR020617">
    <property type="entry name" value="Thiolase_C"/>
</dbReference>
<dbReference type="NCBIfam" id="TIGR01930">
    <property type="entry name" value="AcCoA-C-Actrans"/>
    <property type="match status" value="1"/>
</dbReference>
<dbReference type="PROSITE" id="PS00099">
    <property type="entry name" value="THIOLASE_3"/>
    <property type="match status" value="1"/>
</dbReference>
<feature type="active site" description="Acyl-thioester intermediate" evidence="7">
    <location>
        <position position="95"/>
    </location>
</feature>
<dbReference type="InterPro" id="IPR020613">
    <property type="entry name" value="Thiolase_CS"/>
</dbReference>
<dbReference type="Pfam" id="PF02803">
    <property type="entry name" value="Thiolase_C"/>
    <property type="match status" value="1"/>
</dbReference>
<protein>
    <recommendedName>
        <fullName evidence="6">Probable acetyl-CoA acetyltransferase</fullName>
        <ecNumber evidence="2">2.3.1.9</ecNumber>
    </recommendedName>
    <alternativeName>
        <fullName evidence="5">Acetoacetyl-CoA thiolase</fullName>
    </alternativeName>
</protein>
<evidence type="ECO:0000313" key="12">
    <source>
        <dbReference type="Proteomes" id="UP000023703"/>
    </source>
</evidence>
<keyword evidence="12" id="KW-1185">Reference proteome</keyword>
<dbReference type="InterPro" id="IPR020610">
    <property type="entry name" value="Thiolase_AS"/>
</dbReference>
<dbReference type="EC" id="2.3.1.9" evidence="2"/>
<gene>
    <name evidence="11" type="ORF">CGLY_11205</name>
</gene>
<dbReference type="SUPFAM" id="SSF53901">
    <property type="entry name" value="Thiolase-like"/>
    <property type="match status" value="2"/>
</dbReference>
<dbReference type="FunFam" id="3.40.47.10:FF:000010">
    <property type="entry name" value="Acetyl-CoA acetyltransferase (Thiolase)"/>
    <property type="match status" value="1"/>
</dbReference>
<dbReference type="PANTHER" id="PTHR18919">
    <property type="entry name" value="ACETYL-COA C-ACYLTRANSFERASE"/>
    <property type="match status" value="1"/>
</dbReference>
<dbReference type="AlphaFoldDB" id="X5EDJ8"/>
<dbReference type="EMBL" id="CP006842">
    <property type="protein sequence ID" value="AHW64686.1"/>
    <property type="molecule type" value="Genomic_DNA"/>
</dbReference>
<evidence type="ECO:0000256" key="3">
    <source>
        <dbReference type="ARBA" id="ARBA00022679"/>
    </source>
</evidence>
<dbReference type="Pfam" id="PF00108">
    <property type="entry name" value="Thiolase_N"/>
    <property type="match status" value="1"/>
</dbReference>
<sequence length="398" mass="41416">MSKYDPQPDRPVFLAGARTAVGSFGGALASVPNHELGAHATTAALERAGLPAESVDEFIYGCVGQVGGDAFLGRRISLAAGARDDSTAMTVNRLCGSGLQAVQSAALELSTGQSRYVVAGGSENMSTQPFLDYGARDGWRLSNRTVIDGTLSLVTDPFGNYPMGNTAEAVAREFNVSREEQDEFAAESQRRAADAQEAALFADEIAPLEVRKRRETTTVDTDEHPRPGTTVEKLARLRPAFDPEGTVTAGNASGINDAGAALVMTTRATADADGVGPIGELVGFAKAGIRTEIMGYAPRHAVEKVLDQTGLSLADIDWIELNEAFASQAVAVSRDLGLDPAKVNPLGGAIALGHPIGATGAILTLRTLLNLHRTGSEFGLVTMCIGGGQAVAAIVRAV</sequence>
<feature type="domain" description="Thiolase N-terminal" evidence="9">
    <location>
        <begin position="15"/>
        <end position="267"/>
    </location>
</feature>
<dbReference type="HOGENOM" id="CLU_031026_0_0_11"/>
<dbReference type="KEGG" id="cgy:CGLY_11205"/>
<evidence type="ECO:0000256" key="4">
    <source>
        <dbReference type="ARBA" id="ARBA00023315"/>
    </source>
</evidence>
<dbReference type="OrthoDB" id="4475716at2"/>
<keyword evidence="4 8" id="KW-0012">Acyltransferase</keyword>
<reference evidence="11 12" key="1">
    <citation type="journal article" date="2015" name="Int. J. Syst. Evol. Microbiol.">
        <title>Revisiting Corynebacterium glyciniphilum (ex Kubota et al., 1972) sp. nov., nom. rev., isolated from putrefied banana.</title>
        <authorList>
            <person name="Al-Dilaimi A."/>
            <person name="Bednarz H."/>
            <person name="Lomker A."/>
            <person name="Niehaus K."/>
            <person name="Kalinowski J."/>
            <person name="Ruckert C."/>
        </authorList>
    </citation>
    <scope>NUCLEOTIDE SEQUENCE [LARGE SCALE GENOMIC DNA]</scope>
    <source>
        <strain evidence="11">AJ 3170</strain>
    </source>
</reference>
<dbReference type="CDD" id="cd00751">
    <property type="entry name" value="thiolase"/>
    <property type="match status" value="1"/>
</dbReference>
<evidence type="ECO:0000256" key="5">
    <source>
        <dbReference type="ARBA" id="ARBA00030755"/>
    </source>
</evidence>
<dbReference type="PROSITE" id="PS00737">
    <property type="entry name" value="THIOLASE_2"/>
    <property type="match status" value="1"/>
</dbReference>
<feature type="active site" description="Proton acceptor" evidence="7">
    <location>
        <position position="354"/>
    </location>
</feature>
<comment type="similarity">
    <text evidence="1 8">Belongs to the thiolase-like superfamily. Thiolase family.</text>
</comment>
<feature type="active site" description="Proton acceptor" evidence="7">
    <location>
        <position position="384"/>
    </location>
</feature>
<dbReference type="Gene3D" id="3.40.47.10">
    <property type="match status" value="2"/>
</dbReference>
<dbReference type="PANTHER" id="PTHR18919:SF107">
    <property type="entry name" value="ACETYL-COA ACETYLTRANSFERASE, CYTOSOLIC"/>
    <property type="match status" value="1"/>
</dbReference>
<evidence type="ECO:0000259" key="9">
    <source>
        <dbReference type="Pfam" id="PF00108"/>
    </source>
</evidence>
<dbReference type="InterPro" id="IPR016039">
    <property type="entry name" value="Thiolase-like"/>
</dbReference>
<accession>X5EDJ8</accession>
<dbReference type="GO" id="GO:0003985">
    <property type="term" value="F:acetyl-CoA C-acetyltransferase activity"/>
    <property type="evidence" value="ECO:0007669"/>
    <property type="project" value="UniProtKB-EC"/>
</dbReference>
<feature type="domain" description="Thiolase C-terminal" evidence="10">
    <location>
        <begin position="277"/>
        <end position="396"/>
    </location>
</feature>
<proteinExistence type="inferred from homology"/>